<evidence type="ECO:0000313" key="2">
    <source>
        <dbReference type="EMBL" id="ORE15156.1"/>
    </source>
</evidence>
<reference evidence="2 3" key="1">
    <citation type="journal article" date="2016" name="Proc. Natl. Acad. Sci. U.S.A.">
        <title>Lipid metabolic changes in an early divergent fungus govern the establishment of a mutualistic symbiosis with endobacteria.</title>
        <authorList>
            <person name="Lastovetsky O.A."/>
            <person name="Gaspar M.L."/>
            <person name="Mondo S.J."/>
            <person name="LaButti K.M."/>
            <person name="Sandor L."/>
            <person name="Grigoriev I.V."/>
            <person name="Henry S.A."/>
            <person name="Pawlowska T.E."/>
        </authorList>
    </citation>
    <scope>NUCLEOTIDE SEQUENCE [LARGE SCALE GENOMIC DNA]</scope>
    <source>
        <strain evidence="2 3">ATCC 11559</strain>
    </source>
</reference>
<organism evidence="2 3">
    <name type="scientific">Rhizopus microsporus</name>
    <dbReference type="NCBI Taxonomy" id="58291"/>
    <lineage>
        <taxon>Eukaryota</taxon>
        <taxon>Fungi</taxon>
        <taxon>Fungi incertae sedis</taxon>
        <taxon>Mucoromycota</taxon>
        <taxon>Mucoromycotina</taxon>
        <taxon>Mucoromycetes</taxon>
        <taxon>Mucorales</taxon>
        <taxon>Mucorineae</taxon>
        <taxon>Rhizopodaceae</taxon>
        <taxon>Rhizopus</taxon>
    </lineage>
</organism>
<proteinExistence type="predicted"/>
<evidence type="ECO:0000256" key="1">
    <source>
        <dbReference type="SAM" id="Coils"/>
    </source>
</evidence>
<gene>
    <name evidence="2" type="ORF">BCV71DRAFT_274284</name>
</gene>
<keyword evidence="1" id="KW-0175">Coiled coil</keyword>
<dbReference type="OMA" id="DHWTESK"/>
<protein>
    <submittedName>
        <fullName evidence="2">Uncharacterized protein</fullName>
    </submittedName>
</protein>
<dbReference type="Proteomes" id="UP000242381">
    <property type="component" value="Unassembled WGS sequence"/>
</dbReference>
<dbReference type="EMBL" id="KV921436">
    <property type="protein sequence ID" value="ORE15156.1"/>
    <property type="molecule type" value="Genomic_DNA"/>
</dbReference>
<evidence type="ECO:0000313" key="3">
    <source>
        <dbReference type="Proteomes" id="UP000242381"/>
    </source>
</evidence>
<dbReference type="VEuPathDB" id="FungiDB:BCV72DRAFT_217685"/>
<name>A0A1X0RSY9_RHIZD</name>
<accession>A0A1X0RSY9</accession>
<dbReference type="AlphaFoldDB" id="A0A1X0RSY9"/>
<feature type="coiled-coil region" evidence="1">
    <location>
        <begin position="77"/>
        <end position="145"/>
    </location>
</feature>
<sequence length="162" mass="18555">MSQERKEFKDFHLLGLFCRYCWHSAGSSFHNVNTTLQLVENATEGLQTITKLWETMLNIIHSVSTASDSSLTVEPDLIALQKTRRELEQLLKSLQSTASWLDNVDVPEHSNQSDSEEYVELLKENKSAVEEAERVSDQLRRLLSKPYALQLLTEMLQVSSKE</sequence>